<sequence>MLMSLLDRNGYKGFTWMTPTELRLRRIKTDLNWDSDGEVVQEELSNLQTRLLLFSRQYRHNNEEDLDRWVLISQSVLLCKCNTLLKMDLMKYCVFHWANIIYRKSLKNEDKSLDSIMGTLKIKSIETTSKVLETQATSTAKGAGQLKLDERQGCSFKEARPAPYQNKLQKSAQQLHIKNHTREIMKYHAA</sequence>
<protein>
    <submittedName>
        <fullName evidence="1">Uncharacterized protein</fullName>
    </submittedName>
</protein>
<evidence type="ECO:0000313" key="1">
    <source>
        <dbReference type="EMBL" id="KAG5602259.1"/>
    </source>
</evidence>
<dbReference type="AlphaFoldDB" id="A0A9J5YND8"/>
<comment type="caution">
    <text evidence="1">The sequence shown here is derived from an EMBL/GenBank/DDBJ whole genome shotgun (WGS) entry which is preliminary data.</text>
</comment>
<evidence type="ECO:0000313" key="2">
    <source>
        <dbReference type="Proteomes" id="UP000824120"/>
    </source>
</evidence>
<organism evidence="1 2">
    <name type="scientific">Solanum commersonii</name>
    <name type="common">Commerson's wild potato</name>
    <name type="synonym">Commerson's nightshade</name>
    <dbReference type="NCBI Taxonomy" id="4109"/>
    <lineage>
        <taxon>Eukaryota</taxon>
        <taxon>Viridiplantae</taxon>
        <taxon>Streptophyta</taxon>
        <taxon>Embryophyta</taxon>
        <taxon>Tracheophyta</taxon>
        <taxon>Spermatophyta</taxon>
        <taxon>Magnoliopsida</taxon>
        <taxon>eudicotyledons</taxon>
        <taxon>Gunneridae</taxon>
        <taxon>Pentapetalae</taxon>
        <taxon>asterids</taxon>
        <taxon>lamiids</taxon>
        <taxon>Solanales</taxon>
        <taxon>Solanaceae</taxon>
        <taxon>Solanoideae</taxon>
        <taxon>Solaneae</taxon>
        <taxon>Solanum</taxon>
    </lineage>
</organism>
<name>A0A9J5YND8_SOLCO</name>
<reference evidence="1 2" key="1">
    <citation type="submission" date="2020-09" db="EMBL/GenBank/DDBJ databases">
        <title>De no assembly of potato wild relative species, Solanum commersonii.</title>
        <authorList>
            <person name="Cho K."/>
        </authorList>
    </citation>
    <scope>NUCLEOTIDE SEQUENCE [LARGE SCALE GENOMIC DNA]</scope>
    <source>
        <strain evidence="1">LZ3.2</strain>
        <tissue evidence="1">Leaf</tissue>
    </source>
</reference>
<accession>A0A9J5YND8</accession>
<gene>
    <name evidence="1" type="ORF">H5410_033629</name>
</gene>
<dbReference type="Proteomes" id="UP000824120">
    <property type="component" value="Chromosome 6"/>
</dbReference>
<dbReference type="EMBL" id="JACXVP010000006">
    <property type="protein sequence ID" value="KAG5602259.1"/>
    <property type="molecule type" value="Genomic_DNA"/>
</dbReference>
<keyword evidence="2" id="KW-1185">Reference proteome</keyword>
<proteinExistence type="predicted"/>